<keyword evidence="1" id="KW-0175">Coiled coil</keyword>
<organism evidence="3 4">
    <name type="scientific">Porphyridium purpureum</name>
    <name type="common">Red alga</name>
    <name type="synonym">Porphyridium cruentum</name>
    <dbReference type="NCBI Taxonomy" id="35688"/>
    <lineage>
        <taxon>Eukaryota</taxon>
        <taxon>Rhodophyta</taxon>
        <taxon>Bangiophyceae</taxon>
        <taxon>Porphyridiales</taxon>
        <taxon>Porphyridiaceae</taxon>
        <taxon>Porphyridium</taxon>
    </lineage>
</organism>
<keyword evidence="4" id="KW-1185">Reference proteome</keyword>
<dbReference type="AlphaFoldDB" id="A0A5J4Z2A8"/>
<reference evidence="4" key="1">
    <citation type="journal article" date="2019" name="Nat. Commun.">
        <title>Expansion of phycobilisome linker gene families in mesophilic red algae.</title>
        <authorList>
            <person name="Lee J."/>
            <person name="Kim D."/>
            <person name="Bhattacharya D."/>
            <person name="Yoon H.S."/>
        </authorList>
    </citation>
    <scope>NUCLEOTIDE SEQUENCE [LARGE SCALE GENOMIC DNA]</scope>
    <source>
        <strain evidence="4">CCMP 1328</strain>
    </source>
</reference>
<evidence type="ECO:0000256" key="1">
    <source>
        <dbReference type="SAM" id="Coils"/>
    </source>
</evidence>
<evidence type="ECO:0000256" key="2">
    <source>
        <dbReference type="SAM" id="MobiDB-lite"/>
    </source>
</evidence>
<feature type="region of interest" description="Disordered" evidence="2">
    <location>
        <begin position="125"/>
        <end position="162"/>
    </location>
</feature>
<gene>
    <name evidence="3" type="ORF">FVE85_1164</name>
</gene>
<evidence type="ECO:0000313" key="3">
    <source>
        <dbReference type="EMBL" id="KAA8497435.1"/>
    </source>
</evidence>
<sequence length="175" mass="19697">MQCSPSPGLIKERARACFGFEPEELASVFMAGLQFWTKQKEYEVKSRSVKISQQDSQLESKAEEIKSLKQALAQEQLKCKDAGAELQNVLVTLRELEGAYHEKSAKARKLQQELAALRDRQAALPPQRQNCKEVEHHGRAGGPRCRSPSRLSADPVTTLPYRPWTAGPFQSPRCY</sequence>
<feature type="coiled-coil region" evidence="1">
    <location>
        <begin position="51"/>
        <end position="120"/>
    </location>
</feature>
<proteinExistence type="predicted"/>
<comment type="caution">
    <text evidence="3">The sequence shown here is derived from an EMBL/GenBank/DDBJ whole genome shotgun (WGS) entry which is preliminary data.</text>
</comment>
<dbReference type="Proteomes" id="UP000324585">
    <property type="component" value="Unassembled WGS sequence"/>
</dbReference>
<protein>
    <submittedName>
        <fullName evidence="3">Uncharacterized protein</fullName>
    </submittedName>
</protein>
<dbReference type="EMBL" id="VRMN01000002">
    <property type="protein sequence ID" value="KAA8497435.1"/>
    <property type="molecule type" value="Genomic_DNA"/>
</dbReference>
<evidence type="ECO:0000313" key="4">
    <source>
        <dbReference type="Proteomes" id="UP000324585"/>
    </source>
</evidence>
<accession>A0A5J4Z2A8</accession>
<name>A0A5J4Z2A8_PORPP</name>